<evidence type="ECO:0000256" key="5">
    <source>
        <dbReference type="ARBA" id="ARBA00022692"/>
    </source>
</evidence>
<feature type="transmembrane region" description="Helical" evidence="8">
    <location>
        <begin position="222"/>
        <end position="246"/>
    </location>
</feature>
<evidence type="ECO:0000256" key="4">
    <source>
        <dbReference type="ARBA" id="ARBA00022475"/>
    </source>
</evidence>
<dbReference type="RefSeq" id="WP_094409501.1">
    <property type="nucleotide sequence ID" value="NZ_BMJZ01000002.1"/>
</dbReference>
<dbReference type="Proteomes" id="UP000216361">
    <property type="component" value="Unassembled WGS sequence"/>
</dbReference>
<organism evidence="10 11">
    <name type="scientific">Elstera cyanobacteriorum</name>
    <dbReference type="NCBI Taxonomy" id="2022747"/>
    <lineage>
        <taxon>Bacteria</taxon>
        <taxon>Pseudomonadati</taxon>
        <taxon>Pseudomonadota</taxon>
        <taxon>Alphaproteobacteria</taxon>
        <taxon>Rhodospirillales</taxon>
        <taxon>Rhodospirillaceae</taxon>
        <taxon>Elstera</taxon>
    </lineage>
</organism>
<dbReference type="CDD" id="cd17320">
    <property type="entry name" value="MFS_MdfA_MDR_like"/>
    <property type="match status" value="1"/>
</dbReference>
<evidence type="ECO:0000256" key="1">
    <source>
        <dbReference type="ARBA" id="ARBA00004651"/>
    </source>
</evidence>
<comment type="similarity">
    <text evidence="2 8">Belongs to the major facilitator superfamily. Bcr/CmlA family.</text>
</comment>
<dbReference type="InterPro" id="IPR020846">
    <property type="entry name" value="MFS_dom"/>
</dbReference>
<feature type="transmembrane region" description="Helical" evidence="8">
    <location>
        <begin position="168"/>
        <end position="189"/>
    </location>
</feature>
<feature type="transmembrane region" description="Helical" evidence="8">
    <location>
        <begin position="317"/>
        <end position="341"/>
    </location>
</feature>
<dbReference type="Gene3D" id="1.20.1720.10">
    <property type="entry name" value="Multidrug resistance protein D"/>
    <property type="match status" value="1"/>
</dbReference>
<feature type="transmembrane region" description="Helical" evidence="8">
    <location>
        <begin position="52"/>
        <end position="71"/>
    </location>
</feature>
<feature type="transmembrane region" description="Helical" evidence="8">
    <location>
        <begin position="83"/>
        <end position="103"/>
    </location>
</feature>
<keyword evidence="8" id="KW-0997">Cell inner membrane</keyword>
<dbReference type="SUPFAM" id="SSF103473">
    <property type="entry name" value="MFS general substrate transporter"/>
    <property type="match status" value="1"/>
</dbReference>
<evidence type="ECO:0000259" key="9">
    <source>
        <dbReference type="PROSITE" id="PS50850"/>
    </source>
</evidence>
<evidence type="ECO:0000256" key="8">
    <source>
        <dbReference type="RuleBase" id="RU365088"/>
    </source>
</evidence>
<dbReference type="EMBL" id="NOXS01000033">
    <property type="protein sequence ID" value="OYQ17939.1"/>
    <property type="molecule type" value="Genomic_DNA"/>
</dbReference>
<dbReference type="GO" id="GO:0042910">
    <property type="term" value="F:xenobiotic transmembrane transporter activity"/>
    <property type="evidence" value="ECO:0007669"/>
    <property type="project" value="InterPro"/>
</dbReference>
<gene>
    <name evidence="10" type="ORF">CHR90_13290</name>
</gene>
<dbReference type="InterPro" id="IPR036259">
    <property type="entry name" value="MFS_trans_sf"/>
</dbReference>
<feature type="transmembrane region" description="Helical" evidence="8">
    <location>
        <begin position="378"/>
        <end position="399"/>
    </location>
</feature>
<evidence type="ECO:0000256" key="2">
    <source>
        <dbReference type="ARBA" id="ARBA00006236"/>
    </source>
</evidence>
<proteinExistence type="inferred from homology"/>
<feature type="transmembrane region" description="Helical" evidence="8">
    <location>
        <begin position="353"/>
        <end position="372"/>
    </location>
</feature>
<dbReference type="PANTHER" id="PTHR23502:SF132">
    <property type="entry name" value="POLYAMINE TRANSPORTER 2-RELATED"/>
    <property type="match status" value="1"/>
</dbReference>
<evidence type="ECO:0000313" key="10">
    <source>
        <dbReference type="EMBL" id="OYQ17939.1"/>
    </source>
</evidence>
<sequence>MDRPAASDWTLPLSRRAMTILVTILAAMGAVSTSIYVPSLPDLAPALNTDPALVQVTMTAFLMGFAIMQLVYGPLSDVKGRRLALLIGLSVFVVGNLICATASSIEQLILGRVVQALGACVGPVVSRAVVRDAFGIAGAATVMASVAAGISLAPAIGPTLGGILHTAFGWQANFALLTLLGTGLLYTIWRYLPETNQQKGVHVFNLGVMRSSYRALLGNRVFMTYNLAISLGFAAMFAYITGSPFLFIQHFHLSPAEFGLLTMFNAVGFMSGSLIARRKAEVWSNIRLAQLGTMISVLGGGWLLAQAVTEILTVPGVISGIFTFLLGLGILIPAAFAGSIAAAPHLAGAGSGLVGFCQMGASAVLSYLVAHVNRADQVPLMTIIAVAALISLFAALALGREEAPVPVPKSGA</sequence>
<keyword evidence="3 8" id="KW-0813">Transport</keyword>
<keyword evidence="5 8" id="KW-0812">Transmembrane</keyword>
<feature type="transmembrane region" description="Helical" evidence="8">
    <location>
        <begin position="133"/>
        <end position="156"/>
    </location>
</feature>
<evidence type="ECO:0000256" key="3">
    <source>
        <dbReference type="ARBA" id="ARBA00022448"/>
    </source>
</evidence>
<comment type="subcellular location">
    <subcellularLocation>
        <location evidence="8">Cell inner membrane</location>
        <topology evidence="8">Multi-pass membrane protein</topology>
    </subcellularLocation>
    <subcellularLocation>
        <location evidence="1">Cell membrane</location>
        <topology evidence="1">Multi-pass membrane protein</topology>
    </subcellularLocation>
</comment>
<evidence type="ECO:0000313" key="11">
    <source>
        <dbReference type="Proteomes" id="UP000216361"/>
    </source>
</evidence>
<dbReference type="InterPro" id="IPR004812">
    <property type="entry name" value="Efflux_drug-R_Bcr/CmlA"/>
</dbReference>
<dbReference type="InterPro" id="IPR011701">
    <property type="entry name" value="MFS"/>
</dbReference>
<feature type="transmembrane region" description="Helical" evidence="8">
    <location>
        <begin position="20"/>
        <end position="40"/>
    </location>
</feature>
<feature type="transmembrane region" description="Helical" evidence="8">
    <location>
        <begin position="288"/>
        <end position="305"/>
    </location>
</feature>
<name>A0A255XLU9_9PROT</name>
<keyword evidence="4" id="KW-1003">Cell membrane</keyword>
<dbReference type="AlphaFoldDB" id="A0A255XLU9"/>
<dbReference type="GO" id="GO:0005886">
    <property type="term" value="C:plasma membrane"/>
    <property type="evidence" value="ECO:0007669"/>
    <property type="project" value="UniProtKB-SubCell"/>
</dbReference>
<dbReference type="GO" id="GO:1990961">
    <property type="term" value="P:xenobiotic detoxification by transmembrane export across the plasma membrane"/>
    <property type="evidence" value="ECO:0007669"/>
    <property type="project" value="InterPro"/>
</dbReference>
<accession>A0A255XLU9</accession>
<dbReference type="PROSITE" id="PS50850">
    <property type="entry name" value="MFS"/>
    <property type="match status" value="1"/>
</dbReference>
<feature type="domain" description="Major facilitator superfamily (MFS) profile" evidence="9">
    <location>
        <begin position="18"/>
        <end position="403"/>
    </location>
</feature>
<evidence type="ECO:0000256" key="6">
    <source>
        <dbReference type="ARBA" id="ARBA00022989"/>
    </source>
</evidence>
<keyword evidence="11" id="KW-1185">Reference proteome</keyword>
<dbReference type="PANTHER" id="PTHR23502">
    <property type="entry name" value="MAJOR FACILITATOR SUPERFAMILY"/>
    <property type="match status" value="1"/>
</dbReference>
<feature type="transmembrane region" description="Helical" evidence="8">
    <location>
        <begin position="258"/>
        <end position="276"/>
    </location>
</feature>
<comment type="caution">
    <text evidence="10">The sequence shown here is derived from an EMBL/GenBank/DDBJ whole genome shotgun (WGS) entry which is preliminary data.</text>
</comment>
<keyword evidence="6 8" id="KW-1133">Transmembrane helix</keyword>
<dbReference type="OrthoDB" id="9800416at2"/>
<evidence type="ECO:0000256" key="7">
    <source>
        <dbReference type="ARBA" id="ARBA00023136"/>
    </source>
</evidence>
<keyword evidence="7 8" id="KW-0472">Membrane</keyword>
<protein>
    <recommendedName>
        <fullName evidence="8">Bcr/CflA family efflux transporter</fullName>
    </recommendedName>
</protein>
<feature type="transmembrane region" description="Helical" evidence="8">
    <location>
        <begin position="109"/>
        <end position="126"/>
    </location>
</feature>
<reference evidence="10 11" key="1">
    <citation type="submission" date="2017-07" db="EMBL/GenBank/DDBJ databases">
        <title>Elstera cyanobacteriorum sp. nov., a novel bacterium isolated from cyanobacterial aggregates in a eutrophic lake.</title>
        <authorList>
            <person name="Cai H."/>
        </authorList>
    </citation>
    <scope>NUCLEOTIDE SEQUENCE [LARGE SCALE GENOMIC DNA]</scope>
    <source>
        <strain evidence="10 11">TH019</strain>
    </source>
</reference>
<dbReference type="Pfam" id="PF07690">
    <property type="entry name" value="MFS_1"/>
    <property type="match status" value="1"/>
</dbReference>
<dbReference type="NCBIfam" id="TIGR00710">
    <property type="entry name" value="efflux_Bcr_CflA"/>
    <property type="match status" value="1"/>
</dbReference>